<dbReference type="InterPro" id="IPR010870">
    <property type="entry name" value="Porin_O/P"/>
</dbReference>
<protein>
    <submittedName>
        <fullName evidence="2">Phosphate-selective porin OprO and OprP</fullName>
    </submittedName>
</protein>
<evidence type="ECO:0000313" key="2">
    <source>
        <dbReference type="EMBL" id="SOD55644.1"/>
    </source>
</evidence>
<dbReference type="Gene3D" id="2.40.160.10">
    <property type="entry name" value="Porin"/>
    <property type="match status" value="1"/>
</dbReference>
<dbReference type="EMBL" id="OCND01000007">
    <property type="protein sequence ID" value="SOD55644.1"/>
    <property type="molecule type" value="Genomic_DNA"/>
</dbReference>
<proteinExistence type="predicted"/>
<dbReference type="AlphaFoldDB" id="A0A286DAI0"/>
<dbReference type="SUPFAM" id="SSF56935">
    <property type="entry name" value="Porins"/>
    <property type="match status" value="1"/>
</dbReference>
<sequence>MSAFHRIAAPVAIVLSLAALPAWAGDESVTVKPSGRLHYDFARFDNDGRGSANRDDQDLRAAWLAISGRFFAVDYKLEADFAGDEVIARDVYLTRKFAAGTLTVGQFKQFYTLDDRGSSNHISLVERSYLAQALAPTYRLGVGFNGDRNGVFWSASAYSLESIDVWQTKGRAFGVRAGYAPLREEGRVLHLGGALAHERYDHPGADGASALRVRPRIAGYFGDNSRLTLVDFSSGRDVDVDKYGLELATVHGPLSLQAEYGGARFDDGSQRGDIRSGYLQATWLLTGESRPYDARAGRFVQLKPQRASGAWELALRYDRIDGEQRLNGLPDFRDVQGEAYSVGVNWYARKHFRVMLDWTDSCNYDQLAARTLDHTRTLAGRLQFDF</sequence>
<gene>
    <name evidence="2" type="ORF">SAMN06296416_107228</name>
</gene>
<name>A0A286DAI0_9GAMM</name>
<accession>A0A286DAI0</accession>
<reference evidence="2 3" key="1">
    <citation type="submission" date="2017-09" db="EMBL/GenBank/DDBJ databases">
        <authorList>
            <person name="Ehlers B."/>
            <person name="Leendertz F.H."/>
        </authorList>
    </citation>
    <scope>NUCLEOTIDE SEQUENCE [LARGE SCALE GENOMIC DNA]</scope>
    <source>
        <strain evidence="2 3">CGMCC 1.10978</strain>
    </source>
</reference>
<feature type="chain" id="PRO_5012877261" evidence="1">
    <location>
        <begin position="25"/>
        <end position="386"/>
    </location>
</feature>
<keyword evidence="3" id="KW-1185">Reference proteome</keyword>
<dbReference type="InterPro" id="IPR023614">
    <property type="entry name" value="Porin_dom_sf"/>
</dbReference>
<feature type="signal peptide" evidence="1">
    <location>
        <begin position="1"/>
        <end position="24"/>
    </location>
</feature>
<dbReference type="OrthoDB" id="9807854at2"/>
<organism evidence="2 3">
    <name type="scientific">Pseudoxanthomonas wuyuanensis</name>
    <dbReference type="NCBI Taxonomy" id="1073196"/>
    <lineage>
        <taxon>Bacteria</taxon>
        <taxon>Pseudomonadati</taxon>
        <taxon>Pseudomonadota</taxon>
        <taxon>Gammaproteobacteria</taxon>
        <taxon>Lysobacterales</taxon>
        <taxon>Lysobacteraceae</taxon>
        <taxon>Pseudoxanthomonas</taxon>
    </lineage>
</organism>
<evidence type="ECO:0000256" key="1">
    <source>
        <dbReference type="SAM" id="SignalP"/>
    </source>
</evidence>
<evidence type="ECO:0000313" key="3">
    <source>
        <dbReference type="Proteomes" id="UP000219374"/>
    </source>
</evidence>
<dbReference type="Pfam" id="PF07396">
    <property type="entry name" value="Porin_O_P"/>
    <property type="match status" value="1"/>
</dbReference>
<dbReference type="Proteomes" id="UP000219374">
    <property type="component" value="Unassembled WGS sequence"/>
</dbReference>
<keyword evidence="1" id="KW-0732">Signal</keyword>
<dbReference type="RefSeq" id="WP_097122793.1">
    <property type="nucleotide sequence ID" value="NZ_OCND01000007.1"/>
</dbReference>